<dbReference type="InterPro" id="IPR002545">
    <property type="entry name" value="CheW-lke_dom"/>
</dbReference>
<dbReference type="InterPro" id="IPR039315">
    <property type="entry name" value="CheW"/>
</dbReference>
<organism evidence="2 3">
    <name type="scientific">Rhodovastum atsumiense</name>
    <dbReference type="NCBI Taxonomy" id="504468"/>
    <lineage>
        <taxon>Bacteria</taxon>
        <taxon>Pseudomonadati</taxon>
        <taxon>Pseudomonadota</taxon>
        <taxon>Alphaproteobacteria</taxon>
        <taxon>Acetobacterales</taxon>
        <taxon>Acetobacteraceae</taxon>
        <taxon>Rhodovastum</taxon>
    </lineage>
</organism>
<accession>A0A5M6IZL9</accession>
<protein>
    <submittedName>
        <fullName evidence="2">Chemotaxis protein CheW</fullName>
    </submittedName>
</protein>
<reference evidence="2 3" key="1">
    <citation type="submission" date="2019-09" db="EMBL/GenBank/DDBJ databases">
        <title>Genome sequence of Rhodovastum atsumiense, a diverse member of the Acetobacteraceae family of non-sulfur purple photosynthetic bacteria.</title>
        <authorList>
            <person name="Meyer T."/>
            <person name="Kyndt J."/>
        </authorList>
    </citation>
    <scope>NUCLEOTIDE SEQUENCE [LARGE SCALE GENOMIC DNA]</scope>
    <source>
        <strain evidence="2 3">DSM 21279</strain>
    </source>
</reference>
<dbReference type="Gene3D" id="2.30.30.40">
    <property type="entry name" value="SH3 Domains"/>
    <property type="match status" value="1"/>
</dbReference>
<dbReference type="RefSeq" id="WP_150039173.1">
    <property type="nucleotide sequence ID" value="NZ_OW485601.1"/>
</dbReference>
<gene>
    <name evidence="2" type="ORF">F1189_03165</name>
</gene>
<sequence>MTMASPEPTTPLQVLMLGLGDEIFAVEAAIVREILDPVPVTEVPGARGFVGGVVNVRGKVVPLVDLRLRFGMEAIRSTVDTRIVVIEIDLGGDPTIVGMLADKVHEVTEISAASLEKPPPVGMHWRPEFIRFIGKHRDGFVIVPDMDRLFT</sequence>
<dbReference type="Proteomes" id="UP000325255">
    <property type="component" value="Unassembled WGS sequence"/>
</dbReference>
<dbReference type="AlphaFoldDB" id="A0A5M6IZL9"/>
<dbReference type="OrthoDB" id="3291462at2"/>
<dbReference type="SMART" id="SM00260">
    <property type="entry name" value="CheW"/>
    <property type="match status" value="1"/>
</dbReference>
<dbReference type="Pfam" id="PF01584">
    <property type="entry name" value="CheW"/>
    <property type="match status" value="1"/>
</dbReference>
<dbReference type="Gene3D" id="2.40.50.180">
    <property type="entry name" value="CheA-289, Domain 4"/>
    <property type="match status" value="1"/>
</dbReference>
<evidence type="ECO:0000313" key="2">
    <source>
        <dbReference type="EMBL" id="KAA5613790.1"/>
    </source>
</evidence>
<dbReference type="GO" id="GO:0007165">
    <property type="term" value="P:signal transduction"/>
    <property type="evidence" value="ECO:0007669"/>
    <property type="project" value="InterPro"/>
</dbReference>
<dbReference type="GO" id="GO:0006935">
    <property type="term" value="P:chemotaxis"/>
    <property type="evidence" value="ECO:0007669"/>
    <property type="project" value="InterPro"/>
</dbReference>
<proteinExistence type="predicted"/>
<dbReference type="PANTHER" id="PTHR22617">
    <property type="entry name" value="CHEMOTAXIS SENSOR HISTIDINE KINASE-RELATED"/>
    <property type="match status" value="1"/>
</dbReference>
<comment type="caution">
    <text evidence="2">The sequence shown here is derived from an EMBL/GenBank/DDBJ whole genome shotgun (WGS) entry which is preliminary data.</text>
</comment>
<evidence type="ECO:0000259" key="1">
    <source>
        <dbReference type="PROSITE" id="PS50851"/>
    </source>
</evidence>
<dbReference type="SUPFAM" id="SSF50341">
    <property type="entry name" value="CheW-like"/>
    <property type="match status" value="1"/>
</dbReference>
<keyword evidence="3" id="KW-1185">Reference proteome</keyword>
<dbReference type="EMBL" id="VWPK01000004">
    <property type="protein sequence ID" value="KAA5613790.1"/>
    <property type="molecule type" value="Genomic_DNA"/>
</dbReference>
<evidence type="ECO:0000313" key="3">
    <source>
        <dbReference type="Proteomes" id="UP000325255"/>
    </source>
</evidence>
<dbReference type="PROSITE" id="PS50851">
    <property type="entry name" value="CHEW"/>
    <property type="match status" value="1"/>
</dbReference>
<dbReference type="GO" id="GO:0005829">
    <property type="term" value="C:cytosol"/>
    <property type="evidence" value="ECO:0007669"/>
    <property type="project" value="TreeGrafter"/>
</dbReference>
<dbReference type="InterPro" id="IPR036061">
    <property type="entry name" value="CheW-like_dom_sf"/>
</dbReference>
<dbReference type="PANTHER" id="PTHR22617:SF23">
    <property type="entry name" value="CHEMOTAXIS PROTEIN CHEW"/>
    <property type="match status" value="1"/>
</dbReference>
<feature type="domain" description="CheW-like" evidence="1">
    <location>
        <begin position="11"/>
        <end position="151"/>
    </location>
</feature>
<name>A0A5M6IZL9_9PROT</name>